<dbReference type="SUPFAM" id="SSF52540">
    <property type="entry name" value="P-loop containing nucleoside triphosphate hydrolases"/>
    <property type="match status" value="1"/>
</dbReference>
<dbReference type="Gene3D" id="3.40.50.300">
    <property type="entry name" value="P-loop containing nucleotide triphosphate hydrolases"/>
    <property type="match status" value="1"/>
</dbReference>
<dbReference type="SMART" id="SM00670">
    <property type="entry name" value="PINc"/>
    <property type="match status" value="1"/>
</dbReference>
<evidence type="ECO:0000256" key="1">
    <source>
        <dbReference type="ARBA" id="ARBA00022741"/>
    </source>
</evidence>
<accession>A0A0D3MT16</accession>
<dbReference type="EMBL" id="KM677185">
    <property type="protein sequence ID" value="AIX12677.1"/>
    <property type="molecule type" value="Genomic_DNA"/>
</dbReference>
<evidence type="ECO:0000259" key="4">
    <source>
        <dbReference type="SMART" id="SM00670"/>
    </source>
</evidence>
<keyword evidence="2" id="KW-0067">ATP-binding</keyword>
<dbReference type="InterPro" id="IPR002716">
    <property type="entry name" value="PIN_dom"/>
</dbReference>
<dbReference type="GeneID" id="24722440"/>
<evidence type="ECO:0000313" key="6">
    <source>
        <dbReference type="Proteomes" id="UP000032686"/>
    </source>
</evidence>
<evidence type="ECO:0000256" key="2">
    <source>
        <dbReference type="ARBA" id="ARBA00022840"/>
    </source>
</evidence>
<dbReference type="InterPro" id="IPR003714">
    <property type="entry name" value="PhoH"/>
</dbReference>
<dbReference type="Pfam" id="PF13638">
    <property type="entry name" value="PIN_4"/>
    <property type="match status" value="1"/>
</dbReference>
<dbReference type="Proteomes" id="UP000032686">
    <property type="component" value="Segment"/>
</dbReference>
<evidence type="ECO:0000256" key="3">
    <source>
        <dbReference type="ARBA" id="ARBA00046345"/>
    </source>
</evidence>
<keyword evidence="1" id="KW-0547">Nucleotide-binding</keyword>
<comment type="similarity">
    <text evidence="3">In the N-terminal section; belongs to the PINc/VapC protein family.</text>
</comment>
<gene>
    <name evidence="5" type="ORF">WRP3_174</name>
</gene>
<dbReference type="Pfam" id="PF02562">
    <property type="entry name" value="PhoH"/>
    <property type="match status" value="1"/>
</dbReference>
<dbReference type="KEGG" id="vg:24722440"/>
<dbReference type="GO" id="GO:0005524">
    <property type="term" value="F:ATP binding"/>
    <property type="evidence" value="ECO:0007669"/>
    <property type="project" value="UniProtKB-KW"/>
</dbReference>
<proteinExistence type="inferred from homology"/>
<feature type="domain" description="PIN" evidence="4">
    <location>
        <begin position="5"/>
        <end position="114"/>
    </location>
</feature>
<dbReference type="PANTHER" id="PTHR30473:SF2">
    <property type="entry name" value="PIN DOMAIN-CONTAINING PROTEIN"/>
    <property type="match status" value="1"/>
</dbReference>
<dbReference type="OrthoDB" id="3129at10239"/>
<protein>
    <submittedName>
        <fullName evidence="5">Phosphate-starvation-inducible protein PhoH/ATPase</fullName>
    </submittedName>
</protein>
<reference evidence="5 6" key="1">
    <citation type="journal article" date="2015" name="Appl. Environ. Microbiol.">
        <title>Lactococcal 949 group phages recognize a carbohydrate receptor on the host cell surface.</title>
        <authorList>
            <person name="Mahony J."/>
            <person name="Randazzo W."/>
            <person name="Neve H."/>
            <person name="Settanni L."/>
            <person name="van Sinderen D."/>
        </authorList>
    </citation>
    <scope>NUCLEOTIDE SEQUENCE [LARGE SCALE GENOMIC DNA]</scope>
    <source>
        <strain evidence="5">WRP3</strain>
    </source>
</reference>
<name>A0A0D3MT16_9CAUD</name>
<sequence length="441" mass="50808">MDKKIKYIIDTNAVLNDPHLLTKYDVVIPSAVLKEIENLELKKDNQTLQYQIRNAKRLLFDCITYNYTHIFDLDDKEDSTVTNSYDKDYVDNQLLTYAINRGYGIITNDILLYLKARASNVETIVPSLGKDFDTPYEGVTNIFINGDEEDGAGEIFLDRIETEIYRSENEEDYKYTQSTSFINNQYIVFLDKEQKTYNSQNEHVGYKEVGVFKYNHKYGFKRIGTPVIKGYQENIKPRNVRQRCAIDMLKDPDTKVKALFGTFGAGKDYLMLGQALSLVMDERSPIDKLIWVRNNIEVKDSNPIGFLPNSLEEKLKPFLMPMVDHLGGDETILDELMFKGKIEVQHLGFIRGRDIKNAIIYVTEAQSNTREHIQLLLSRVSDGSQIWFNGDSEQTDSNKFKYNNGVDALRKLKHQDLYAQVTLDKTERSDVAQMANLLDEG</sequence>
<dbReference type="RefSeq" id="YP_009147831.1">
    <property type="nucleotide sequence ID" value="NC_027341.1"/>
</dbReference>
<organism evidence="5 6">
    <name type="scientific">Lactococcus phage WRP3</name>
    <dbReference type="NCBI Taxonomy" id="1560313"/>
    <lineage>
        <taxon>Viruses</taxon>
        <taxon>Duplodnaviria</taxon>
        <taxon>Heunggongvirae</taxon>
        <taxon>Uroviricota</taxon>
        <taxon>Caudoviricetes</taxon>
        <taxon>Audreyjarvisvirus</taxon>
        <taxon>Audreyjarvisvirus WRP3</taxon>
    </lineage>
</organism>
<dbReference type="InterPro" id="IPR051451">
    <property type="entry name" value="PhoH2-like"/>
</dbReference>
<dbReference type="PANTHER" id="PTHR30473">
    <property type="entry name" value="PROTEIN PHOH"/>
    <property type="match status" value="1"/>
</dbReference>
<dbReference type="InterPro" id="IPR029060">
    <property type="entry name" value="PIN-like_dom_sf"/>
</dbReference>
<keyword evidence="6" id="KW-1185">Reference proteome</keyword>
<evidence type="ECO:0000313" key="5">
    <source>
        <dbReference type="EMBL" id="AIX12677.1"/>
    </source>
</evidence>
<dbReference type="SUPFAM" id="SSF88723">
    <property type="entry name" value="PIN domain-like"/>
    <property type="match status" value="1"/>
</dbReference>
<dbReference type="Gene3D" id="3.40.50.1010">
    <property type="entry name" value="5'-nuclease"/>
    <property type="match status" value="1"/>
</dbReference>
<dbReference type="InterPro" id="IPR027417">
    <property type="entry name" value="P-loop_NTPase"/>
</dbReference>